<dbReference type="Proteomes" id="UP001158644">
    <property type="component" value="Unassembled WGS sequence"/>
</dbReference>
<reference evidence="3 4" key="1">
    <citation type="submission" date="2022-09" db="EMBL/GenBank/DDBJ databases">
        <title>Intensive care unit water sources are persistently colonized with multi-drug resistant bacteria and are the site of extensive horizontal gene transfer of antibiotic resistance genes.</title>
        <authorList>
            <person name="Diorio-Toth L."/>
        </authorList>
    </citation>
    <scope>NUCLEOTIDE SEQUENCE [LARGE SCALE GENOMIC DNA]</scope>
    <source>
        <strain evidence="3 4">GD03967</strain>
    </source>
</reference>
<evidence type="ECO:0008006" key="5">
    <source>
        <dbReference type="Google" id="ProtNLM"/>
    </source>
</evidence>
<keyword evidence="2" id="KW-0812">Transmembrane</keyword>
<proteinExistence type="predicted"/>
<protein>
    <recommendedName>
        <fullName evidence="5">Peptidoglycan-binding protein LysM</fullName>
    </recommendedName>
</protein>
<feature type="region of interest" description="Disordered" evidence="1">
    <location>
        <begin position="1"/>
        <end position="55"/>
    </location>
</feature>
<evidence type="ECO:0000313" key="3">
    <source>
        <dbReference type="EMBL" id="MDH1181765.1"/>
    </source>
</evidence>
<dbReference type="AlphaFoldDB" id="A0ABD4Z3J0"/>
<accession>A0ABD4Z3J0</accession>
<keyword evidence="2" id="KW-1133">Transmembrane helix</keyword>
<organism evidence="3 4">
    <name type="scientific">Achromobacter mucicolens</name>
    <dbReference type="NCBI Taxonomy" id="1389922"/>
    <lineage>
        <taxon>Bacteria</taxon>
        <taxon>Pseudomonadati</taxon>
        <taxon>Pseudomonadota</taxon>
        <taxon>Betaproteobacteria</taxon>
        <taxon>Burkholderiales</taxon>
        <taxon>Alcaligenaceae</taxon>
        <taxon>Achromobacter</taxon>
    </lineage>
</organism>
<evidence type="ECO:0000313" key="4">
    <source>
        <dbReference type="Proteomes" id="UP001158644"/>
    </source>
</evidence>
<feature type="compositionally biased region" description="Low complexity" evidence="1">
    <location>
        <begin position="19"/>
        <end position="43"/>
    </location>
</feature>
<feature type="compositionally biased region" description="Polar residues" evidence="1">
    <location>
        <begin position="1"/>
        <end position="12"/>
    </location>
</feature>
<dbReference type="RefSeq" id="WP_279992172.1">
    <property type="nucleotide sequence ID" value="NZ_DAIRWQ010000007.1"/>
</dbReference>
<evidence type="ECO:0000256" key="1">
    <source>
        <dbReference type="SAM" id="MobiDB-lite"/>
    </source>
</evidence>
<evidence type="ECO:0000256" key="2">
    <source>
        <dbReference type="SAM" id="Phobius"/>
    </source>
</evidence>
<name>A0ABD4Z3J0_9BURK</name>
<sequence>MGTPGTASTPGAASTPGVATTTSNATGASTTTTSPGAAGSAPADADKPIGTLPDKTVQTGMPGWLADNLLVIVTAVLALVAFAIAWLLRRAGARRDDDDEESYPYNEPALDTAALNRKLDTINLDLDVPPTDEPRRIGGPRV</sequence>
<keyword evidence="2" id="KW-0472">Membrane</keyword>
<feature type="transmembrane region" description="Helical" evidence="2">
    <location>
        <begin position="69"/>
        <end position="88"/>
    </location>
</feature>
<dbReference type="EMBL" id="JAOBZK010000070">
    <property type="protein sequence ID" value="MDH1181765.1"/>
    <property type="molecule type" value="Genomic_DNA"/>
</dbReference>
<comment type="caution">
    <text evidence="3">The sequence shown here is derived from an EMBL/GenBank/DDBJ whole genome shotgun (WGS) entry which is preliminary data.</text>
</comment>
<gene>
    <name evidence="3" type="ORF">N5C72_27135</name>
</gene>